<dbReference type="PROSITE" id="PS50931">
    <property type="entry name" value="HTH_LYSR"/>
    <property type="match status" value="1"/>
</dbReference>
<keyword evidence="3" id="KW-0238">DNA-binding</keyword>
<dbReference type="Pfam" id="PF00126">
    <property type="entry name" value="HTH_1"/>
    <property type="match status" value="1"/>
</dbReference>
<evidence type="ECO:0000256" key="1">
    <source>
        <dbReference type="ARBA" id="ARBA00009437"/>
    </source>
</evidence>
<dbReference type="InterPro" id="IPR005119">
    <property type="entry name" value="LysR_subst-bd"/>
</dbReference>
<organism evidence="7 8">
    <name type="scientific">Streptomyces antnestii</name>
    <dbReference type="NCBI Taxonomy" id="2494256"/>
    <lineage>
        <taxon>Bacteria</taxon>
        <taxon>Bacillati</taxon>
        <taxon>Actinomycetota</taxon>
        <taxon>Actinomycetes</taxon>
        <taxon>Kitasatosporales</taxon>
        <taxon>Streptomycetaceae</taxon>
        <taxon>Streptomyces</taxon>
    </lineage>
</organism>
<name>A0A437P9K6_9ACTN</name>
<evidence type="ECO:0000259" key="6">
    <source>
        <dbReference type="PROSITE" id="PS50931"/>
    </source>
</evidence>
<reference evidence="7 8" key="1">
    <citation type="submission" date="2019-01" db="EMBL/GenBank/DDBJ databases">
        <title>Genome sequences of Streptomyces and Rhizobium isolates collected from root and soil.</title>
        <authorList>
            <person name="Chhettri S."/>
            <person name="Sevigny J.L."/>
            <person name="Sen A."/>
            <person name="Ennis N."/>
            <person name="Tisa L."/>
        </authorList>
    </citation>
    <scope>NUCLEOTIDE SEQUENCE [LARGE SCALE GENOMIC DNA]</scope>
    <source>
        <strain evidence="7 8">San01</strain>
    </source>
</reference>
<dbReference type="CDD" id="cd08423">
    <property type="entry name" value="PBP2_LTTR_like_6"/>
    <property type="match status" value="1"/>
</dbReference>
<sequence>MLTPTQLQAIRDVVATGSLRTAARRLGYSPSAISQQIASVERALGVPLFERSPRSVRPTAAGAQLARRAVRLLADLEAAEDEMRSFAAAERGRLHLGSFWSAGFRLMPAVLTDFLRDRPHVDVRYEEGDPPVTLPAVAEGRLDLAVIFEYGTVPRNDPPDLERTLILEEPLYVLVPKKHRLARRKRIRVADLSAERWICYREETDAARSLFHICAEGGFRPEVIFRTNDYNLPFELVRNGLGVAIVPELALSKSEDVHLIRLANPTHVRRVFAVRRSGDPNPFLDQAVAVLRAAAATIDRELSQTNEPPTAV</sequence>
<keyword evidence="4" id="KW-0804">Transcription</keyword>
<evidence type="ECO:0000256" key="3">
    <source>
        <dbReference type="ARBA" id="ARBA00023125"/>
    </source>
</evidence>
<dbReference type="InterPro" id="IPR036388">
    <property type="entry name" value="WH-like_DNA-bd_sf"/>
</dbReference>
<feature type="coiled-coil region" evidence="5">
    <location>
        <begin position="62"/>
        <end position="89"/>
    </location>
</feature>
<keyword evidence="2" id="KW-0805">Transcription regulation</keyword>
<dbReference type="PANTHER" id="PTHR30346:SF29">
    <property type="entry name" value="LYSR SUBSTRATE-BINDING"/>
    <property type="match status" value="1"/>
</dbReference>
<dbReference type="Proteomes" id="UP000283128">
    <property type="component" value="Unassembled WGS sequence"/>
</dbReference>
<protein>
    <submittedName>
        <fullName evidence="7">LysR family transcriptional regulator</fullName>
    </submittedName>
</protein>
<dbReference type="Pfam" id="PF03466">
    <property type="entry name" value="LysR_substrate"/>
    <property type="match status" value="1"/>
</dbReference>
<comment type="caution">
    <text evidence="7">The sequence shown here is derived from an EMBL/GenBank/DDBJ whole genome shotgun (WGS) entry which is preliminary data.</text>
</comment>
<evidence type="ECO:0000256" key="4">
    <source>
        <dbReference type="ARBA" id="ARBA00023163"/>
    </source>
</evidence>
<dbReference type="SUPFAM" id="SSF53850">
    <property type="entry name" value="Periplasmic binding protein-like II"/>
    <property type="match status" value="1"/>
</dbReference>
<evidence type="ECO:0000256" key="2">
    <source>
        <dbReference type="ARBA" id="ARBA00023015"/>
    </source>
</evidence>
<dbReference type="InterPro" id="IPR036390">
    <property type="entry name" value="WH_DNA-bd_sf"/>
</dbReference>
<dbReference type="GO" id="GO:0003677">
    <property type="term" value="F:DNA binding"/>
    <property type="evidence" value="ECO:0007669"/>
    <property type="project" value="UniProtKB-KW"/>
</dbReference>
<gene>
    <name evidence="7" type="ORF">EOT10_31105</name>
</gene>
<dbReference type="GO" id="GO:0003700">
    <property type="term" value="F:DNA-binding transcription factor activity"/>
    <property type="evidence" value="ECO:0007669"/>
    <property type="project" value="InterPro"/>
</dbReference>
<dbReference type="Gene3D" id="1.10.10.10">
    <property type="entry name" value="Winged helix-like DNA-binding domain superfamily/Winged helix DNA-binding domain"/>
    <property type="match status" value="1"/>
</dbReference>
<dbReference type="AlphaFoldDB" id="A0A437P9K6"/>
<dbReference type="RefSeq" id="WP_127831704.1">
    <property type="nucleotide sequence ID" value="NZ_RZYA01000019.1"/>
</dbReference>
<dbReference type="OrthoDB" id="4131546at2"/>
<dbReference type="InterPro" id="IPR000847">
    <property type="entry name" value="LysR_HTH_N"/>
</dbReference>
<dbReference type="SUPFAM" id="SSF46785">
    <property type="entry name" value="Winged helix' DNA-binding domain"/>
    <property type="match status" value="1"/>
</dbReference>
<accession>A0A437P9K6</accession>
<keyword evidence="5" id="KW-0175">Coiled coil</keyword>
<dbReference type="Gene3D" id="3.40.190.10">
    <property type="entry name" value="Periplasmic binding protein-like II"/>
    <property type="match status" value="2"/>
</dbReference>
<evidence type="ECO:0000256" key="5">
    <source>
        <dbReference type="SAM" id="Coils"/>
    </source>
</evidence>
<keyword evidence="8" id="KW-1185">Reference proteome</keyword>
<dbReference type="GO" id="GO:0032993">
    <property type="term" value="C:protein-DNA complex"/>
    <property type="evidence" value="ECO:0007669"/>
    <property type="project" value="TreeGrafter"/>
</dbReference>
<proteinExistence type="inferred from homology"/>
<comment type="similarity">
    <text evidence="1">Belongs to the LysR transcriptional regulatory family.</text>
</comment>
<feature type="domain" description="HTH lysR-type" evidence="6">
    <location>
        <begin position="2"/>
        <end position="59"/>
    </location>
</feature>
<dbReference type="PANTHER" id="PTHR30346">
    <property type="entry name" value="TRANSCRIPTIONAL DUAL REGULATOR HCAR-RELATED"/>
    <property type="match status" value="1"/>
</dbReference>
<evidence type="ECO:0000313" key="8">
    <source>
        <dbReference type="Proteomes" id="UP000283128"/>
    </source>
</evidence>
<evidence type="ECO:0000313" key="7">
    <source>
        <dbReference type="EMBL" id="RVU18954.1"/>
    </source>
</evidence>
<dbReference type="EMBL" id="RZYA01000019">
    <property type="protein sequence ID" value="RVU18954.1"/>
    <property type="molecule type" value="Genomic_DNA"/>
</dbReference>
<dbReference type="FunFam" id="1.10.10.10:FF:000001">
    <property type="entry name" value="LysR family transcriptional regulator"/>
    <property type="match status" value="1"/>
</dbReference>